<proteinExistence type="predicted"/>
<dbReference type="SUPFAM" id="SSF55797">
    <property type="entry name" value="PR-1-like"/>
    <property type="match status" value="1"/>
</dbReference>
<evidence type="ECO:0000313" key="2">
    <source>
        <dbReference type="Proteomes" id="UP001176961"/>
    </source>
</evidence>
<dbReference type="Proteomes" id="UP001176961">
    <property type="component" value="Unassembled WGS sequence"/>
</dbReference>
<dbReference type="EMBL" id="CATQJL010000112">
    <property type="protein sequence ID" value="CAJ0595581.1"/>
    <property type="molecule type" value="Genomic_DNA"/>
</dbReference>
<keyword evidence="2" id="KW-1185">Reference proteome</keyword>
<reference evidence="1" key="1">
    <citation type="submission" date="2023-07" db="EMBL/GenBank/DDBJ databases">
        <authorList>
            <consortium name="CYATHOMIX"/>
        </authorList>
    </citation>
    <scope>NUCLEOTIDE SEQUENCE</scope>
    <source>
        <strain evidence="1">N/A</strain>
    </source>
</reference>
<name>A0AA36M2S1_CYLNA</name>
<dbReference type="Gene3D" id="3.40.33.10">
    <property type="entry name" value="CAP"/>
    <property type="match status" value="1"/>
</dbReference>
<dbReference type="InterPro" id="IPR035940">
    <property type="entry name" value="CAP_sf"/>
</dbReference>
<evidence type="ECO:0000313" key="1">
    <source>
        <dbReference type="EMBL" id="CAJ0595581.1"/>
    </source>
</evidence>
<protein>
    <submittedName>
        <fullName evidence="1">Uncharacterized protein</fullName>
    </submittedName>
</protein>
<organism evidence="1 2">
    <name type="scientific">Cylicocyclus nassatus</name>
    <name type="common">Nematode worm</name>
    <dbReference type="NCBI Taxonomy" id="53992"/>
    <lineage>
        <taxon>Eukaryota</taxon>
        <taxon>Metazoa</taxon>
        <taxon>Ecdysozoa</taxon>
        <taxon>Nematoda</taxon>
        <taxon>Chromadorea</taxon>
        <taxon>Rhabditida</taxon>
        <taxon>Rhabditina</taxon>
        <taxon>Rhabditomorpha</taxon>
        <taxon>Strongyloidea</taxon>
        <taxon>Strongylidae</taxon>
        <taxon>Cylicocyclus</taxon>
    </lineage>
</organism>
<gene>
    <name evidence="1" type="ORF">CYNAS_LOCUS7564</name>
</gene>
<dbReference type="AlphaFoldDB" id="A0AA36M2S1"/>
<comment type="caution">
    <text evidence="1">The sequence shown here is derived from an EMBL/GenBank/DDBJ whole genome shotgun (WGS) entry which is preliminary data.</text>
</comment>
<feature type="non-terminal residue" evidence="1">
    <location>
        <position position="1"/>
    </location>
</feature>
<accession>A0AA36M2S1</accession>
<sequence length="181" mass="20253">AHVLLLCESYTNADTTGENCFLPLKYRTELTKSHNGLRLFVARGLLDETHKKHLMYGVKYDCGLEEVARKIVHGENSADHYGVIRFSRENLGNIYGSIIDSFIELLDDKEQLKQAVYPPSTRFGCYSEIESGKKLVNAVCVYDSKYDSNFQGNGQGLCMKDGDCIYHESSICLGGLCFSGK</sequence>